<name>A0A9Q1IU11_SYNKA</name>
<reference evidence="1" key="1">
    <citation type="journal article" date="2023" name="Science">
        <title>Genome structures resolve the early diversification of teleost fishes.</title>
        <authorList>
            <person name="Parey E."/>
            <person name="Louis A."/>
            <person name="Montfort J."/>
            <person name="Bouchez O."/>
            <person name="Roques C."/>
            <person name="Iampietro C."/>
            <person name="Lluch J."/>
            <person name="Castinel A."/>
            <person name="Donnadieu C."/>
            <person name="Desvignes T."/>
            <person name="Floi Bucao C."/>
            <person name="Jouanno E."/>
            <person name="Wen M."/>
            <person name="Mejri S."/>
            <person name="Dirks R."/>
            <person name="Jansen H."/>
            <person name="Henkel C."/>
            <person name="Chen W.J."/>
            <person name="Zahm M."/>
            <person name="Cabau C."/>
            <person name="Klopp C."/>
            <person name="Thompson A.W."/>
            <person name="Robinson-Rechavi M."/>
            <person name="Braasch I."/>
            <person name="Lecointre G."/>
            <person name="Bobe J."/>
            <person name="Postlethwait J.H."/>
            <person name="Berthelot C."/>
            <person name="Roest Crollius H."/>
            <person name="Guiguen Y."/>
        </authorList>
    </citation>
    <scope>NUCLEOTIDE SEQUENCE</scope>
    <source>
        <strain evidence="1">WJC10195</strain>
    </source>
</reference>
<dbReference type="Proteomes" id="UP001152622">
    <property type="component" value="Chromosome 8"/>
</dbReference>
<dbReference type="EMBL" id="JAINUF010000008">
    <property type="protein sequence ID" value="KAJ8352404.1"/>
    <property type="molecule type" value="Genomic_DNA"/>
</dbReference>
<sequence length="104" mass="11690">AALTVNTPPTGGVCVLACTLLVKTIQKATSFLPKIYVSCAIGAYSRKEVKMSSTRFLKQVCCKTRRRFICEQEWRMHAAQESKEFVAHRMSRKTAGCFADQRNV</sequence>
<keyword evidence="2" id="KW-1185">Reference proteome</keyword>
<proteinExistence type="predicted"/>
<evidence type="ECO:0000313" key="1">
    <source>
        <dbReference type="EMBL" id="KAJ8352404.1"/>
    </source>
</evidence>
<comment type="caution">
    <text evidence="1">The sequence shown here is derived from an EMBL/GenBank/DDBJ whole genome shotgun (WGS) entry which is preliminary data.</text>
</comment>
<dbReference type="AlphaFoldDB" id="A0A9Q1IU11"/>
<accession>A0A9Q1IU11</accession>
<protein>
    <submittedName>
        <fullName evidence="1">Uncharacterized protein</fullName>
    </submittedName>
</protein>
<gene>
    <name evidence="1" type="ORF">SKAU_G00238800</name>
</gene>
<organism evidence="1 2">
    <name type="scientific">Synaphobranchus kaupii</name>
    <name type="common">Kaup's arrowtooth eel</name>
    <dbReference type="NCBI Taxonomy" id="118154"/>
    <lineage>
        <taxon>Eukaryota</taxon>
        <taxon>Metazoa</taxon>
        <taxon>Chordata</taxon>
        <taxon>Craniata</taxon>
        <taxon>Vertebrata</taxon>
        <taxon>Euteleostomi</taxon>
        <taxon>Actinopterygii</taxon>
        <taxon>Neopterygii</taxon>
        <taxon>Teleostei</taxon>
        <taxon>Anguilliformes</taxon>
        <taxon>Synaphobranchidae</taxon>
        <taxon>Synaphobranchus</taxon>
    </lineage>
</organism>
<feature type="non-terminal residue" evidence="1">
    <location>
        <position position="104"/>
    </location>
</feature>
<evidence type="ECO:0000313" key="2">
    <source>
        <dbReference type="Proteomes" id="UP001152622"/>
    </source>
</evidence>